<sequence>MADHDLELEKARLLSLALESGFSEDSANKCLDRLVQLYGDDGRDFITVELCGDDFLVALAESMEDSEEWDNVQDAGIEASGALENMFEDEVLDIGDAGHGLKVTRDVHVIEDSPLSQKKLKVVELDSSSDSDSSFRIGKRKVVVTTLSSRSDLRSFGFAQSSGKCSSGSLDCKSSVTRDSVSTMRNGKHCLRTAIDETEILDYESLQTLDDLELANVVIFGNRRFRPLQHEACKAAMEKRDCFILMPTGGGKSLCYQLPATLKQGVTVVISPLLSLIQDQIVTLNLKFGIPATFLNSQQSASQAAVVLQELRQDSFLISGKILSTLRQNLFKRILRDKPSCKLLYVTPERIAGNLIFLEDLKCLHRKGQLAAFVVDEAHCVSQWGHDFRPDYRGLGCLKQNFPNVPVMALTATATDSVLKDVLQALRIPNALVLKRSFDRPNLKYEVVGKTKEPLKQLKQLLIDRFKNQCGIIYCLSRSECADVSKFLNEKCNIKTVYYHAGMTPSQRVVAQKKWYQGEAHIACATIAFGMGIDKPDVRFVIHNTMSKSIESYYQESGRAGRDNLPAVCILLYQKKDFSRVVCMLRNGQGYKKDSFKRAMGQAQKMQEYCELKDQCRRQTLLKHFGESFDQKACKGGSNPCDNCLKTSSRAYACGIIFV</sequence>
<dbReference type="SMART" id="SM00490">
    <property type="entry name" value="HELICc"/>
    <property type="match status" value="1"/>
</dbReference>
<evidence type="ECO:0000256" key="7">
    <source>
        <dbReference type="ARBA" id="ARBA00023125"/>
    </source>
</evidence>
<name>A0A2P5BHM7_PARAD</name>
<dbReference type="EMBL" id="JXTB01000280">
    <property type="protein sequence ID" value="PON48253.1"/>
    <property type="molecule type" value="Genomic_DNA"/>
</dbReference>
<dbReference type="SMART" id="SM00487">
    <property type="entry name" value="DEXDc"/>
    <property type="match status" value="1"/>
</dbReference>
<dbReference type="FunFam" id="3.40.50.300:FF:001421">
    <property type="entry name" value="ATP-dependent DNA helicase"/>
    <property type="match status" value="1"/>
</dbReference>
<dbReference type="EC" id="5.6.2.4" evidence="11"/>
<dbReference type="PROSITE" id="PS51192">
    <property type="entry name" value="HELICASE_ATP_BIND_1"/>
    <property type="match status" value="1"/>
</dbReference>
<feature type="domain" description="Helicase C-terminal" evidence="13">
    <location>
        <begin position="457"/>
        <end position="607"/>
    </location>
</feature>
<dbReference type="InterPro" id="IPR011545">
    <property type="entry name" value="DEAD/DEAH_box_helicase_dom"/>
</dbReference>
<dbReference type="CDD" id="cd17920">
    <property type="entry name" value="DEXHc_RecQ"/>
    <property type="match status" value="1"/>
</dbReference>
<dbReference type="PROSITE" id="PS00690">
    <property type="entry name" value="DEAH_ATP_HELICASE"/>
    <property type="match status" value="1"/>
</dbReference>
<dbReference type="Proteomes" id="UP000237105">
    <property type="component" value="Unassembled WGS sequence"/>
</dbReference>
<dbReference type="Pfam" id="PF00271">
    <property type="entry name" value="Helicase_C"/>
    <property type="match status" value="1"/>
</dbReference>
<dbReference type="InterPro" id="IPR004589">
    <property type="entry name" value="DNA_helicase_ATP-dep_RecQ"/>
</dbReference>
<evidence type="ECO:0000259" key="12">
    <source>
        <dbReference type="PROSITE" id="PS51192"/>
    </source>
</evidence>
<keyword evidence="4 11" id="KW-0378">Hydrolase</keyword>
<dbReference type="InterPro" id="IPR001650">
    <property type="entry name" value="Helicase_C-like"/>
</dbReference>
<evidence type="ECO:0000256" key="1">
    <source>
        <dbReference type="ARBA" id="ARBA00004123"/>
    </source>
</evidence>
<keyword evidence="15" id="KW-1185">Reference proteome</keyword>
<evidence type="ECO:0000256" key="4">
    <source>
        <dbReference type="ARBA" id="ARBA00022801"/>
    </source>
</evidence>
<reference evidence="15" key="1">
    <citation type="submission" date="2016-06" db="EMBL/GenBank/DDBJ databases">
        <title>Parallel loss of symbiosis genes in relatives of nitrogen-fixing non-legume Parasponia.</title>
        <authorList>
            <person name="Van Velzen R."/>
            <person name="Holmer R."/>
            <person name="Bu F."/>
            <person name="Rutten L."/>
            <person name="Van Zeijl A."/>
            <person name="Liu W."/>
            <person name="Santuari L."/>
            <person name="Cao Q."/>
            <person name="Sharma T."/>
            <person name="Shen D."/>
            <person name="Roswanjaya Y."/>
            <person name="Wardhani T."/>
            <person name="Kalhor M.S."/>
            <person name="Jansen J."/>
            <person name="Van den Hoogen J."/>
            <person name="Gungor B."/>
            <person name="Hartog M."/>
            <person name="Hontelez J."/>
            <person name="Verver J."/>
            <person name="Yang W.-C."/>
            <person name="Schijlen E."/>
            <person name="Repin R."/>
            <person name="Schilthuizen M."/>
            <person name="Schranz E."/>
            <person name="Heidstra R."/>
            <person name="Miyata K."/>
            <person name="Fedorova E."/>
            <person name="Kohlen W."/>
            <person name="Bisseling T."/>
            <person name="Smit S."/>
            <person name="Geurts R."/>
        </authorList>
    </citation>
    <scope>NUCLEOTIDE SEQUENCE [LARGE SCALE GENOMIC DNA]</scope>
    <source>
        <strain evidence="15">cv. WU1-14</strain>
    </source>
</reference>
<dbReference type="OrthoDB" id="10261556at2759"/>
<dbReference type="GO" id="GO:0000724">
    <property type="term" value="P:double-strand break repair via homologous recombination"/>
    <property type="evidence" value="ECO:0007669"/>
    <property type="project" value="TreeGrafter"/>
</dbReference>
<evidence type="ECO:0000259" key="13">
    <source>
        <dbReference type="PROSITE" id="PS51194"/>
    </source>
</evidence>
<dbReference type="GO" id="GO:0005737">
    <property type="term" value="C:cytoplasm"/>
    <property type="evidence" value="ECO:0007669"/>
    <property type="project" value="TreeGrafter"/>
</dbReference>
<evidence type="ECO:0000256" key="9">
    <source>
        <dbReference type="ARBA" id="ARBA00023242"/>
    </source>
</evidence>
<evidence type="ECO:0000313" key="15">
    <source>
        <dbReference type="Proteomes" id="UP000237105"/>
    </source>
</evidence>
<keyword evidence="3 11" id="KW-0547">Nucleotide-binding</keyword>
<comment type="catalytic activity">
    <reaction evidence="10 11">
        <text>Couples ATP hydrolysis with the unwinding of duplex DNA by translocating in the 3'-5' direction.</text>
        <dbReference type="EC" id="5.6.2.4"/>
    </reaction>
</comment>
<comment type="similarity">
    <text evidence="2 11">Belongs to the helicase family. RecQ subfamily.</text>
</comment>
<evidence type="ECO:0000256" key="5">
    <source>
        <dbReference type="ARBA" id="ARBA00022806"/>
    </source>
</evidence>
<keyword evidence="9 11" id="KW-0539">Nucleus</keyword>
<comment type="catalytic activity">
    <reaction evidence="11">
        <text>ATP + H2O = ADP + phosphate + H(+)</text>
        <dbReference type="Rhea" id="RHEA:13065"/>
        <dbReference type="ChEBI" id="CHEBI:15377"/>
        <dbReference type="ChEBI" id="CHEBI:15378"/>
        <dbReference type="ChEBI" id="CHEBI:30616"/>
        <dbReference type="ChEBI" id="CHEBI:43474"/>
        <dbReference type="ChEBI" id="CHEBI:456216"/>
    </reaction>
</comment>
<dbReference type="GO" id="GO:0043138">
    <property type="term" value="F:3'-5' DNA helicase activity"/>
    <property type="evidence" value="ECO:0007669"/>
    <property type="project" value="UniProtKB-EC"/>
</dbReference>
<organism evidence="14 15">
    <name type="scientific">Parasponia andersonii</name>
    <name type="common">Sponia andersonii</name>
    <dbReference type="NCBI Taxonomy" id="3476"/>
    <lineage>
        <taxon>Eukaryota</taxon>
        <taxon>Viridiplantae</taxon>
        <taxon>Streptophyta</taxon>
        <taxon>Embryophyta</taxon>
        <taxon>Tracheophyta</taxon>
        <taxon>Spermatophyta</taxon>
        <taxon>Magnoliopsida</taxon>
        <taxon>eudicotyledons</taxon>
        <taxon>Gunneridae</taxon>
        <taxon>Pentapetalae</taxon>
        <taxon>rosids</taxon>
        <taxon>fabids</taxon>
        <taxon>Rosales</taxon>
        <taxon>Cannabaceae</taxon>
        <taxon>Parasponia</taxon>
    </lineage>
</organism>
<dbReference type="Gene3D" id="3.40.50.300">
    <property type="entry name" value="P-loop containing nucleotide triphosphate hydrolases"/>
    <property type="match status" value="2"/>
</dbReference>
<dbReference type="SUPFAM" id="SSF52540">
    <property type="entry name" value="P-loop containing nucleoside triphosphate hydrolases"/>
    <property type="match status" value="1"/>
</dbReference>
<dbReference type="GO" id="GO:0009378">
    <property type="term" value="F:four-way junction helicase activity"/>
    <property type="evidence" value="ECO:0007669"/>
    <property type="project" value="TreeGrafter"/>
</dbReference>
<evidence type="ECO:0000256" key="11">
    <source>
        <dbReference type="RuleBase" id="RU364117"/>
    </source>
</evidence>
<keyword evidence="5 11" id="KW-0347">Helicase</keyword>
<gene>
    <name evidence="14" type="ORF">PanWU01x14_239030</name>
</gene>
<dbReference type="AlphaFoldDB" id="A0A2P5BHM7"/>
<dbReference type="InterPro" id="IPR027417">
    <property type="entry name" value="P-loop_NTPase"/>
</dbReference>
<dbReference type="InterPro" id="IPR032284">
    <property type="entry name" value="RecQ_Zn-bd"/>
</dbReference>
<protein>
    <recommendedName>
        <fullName evidence="11">ATP-dependent DNA helicase</fullName>
        <ecNumber evidence="11">5.6.2.4</ecNumber>
    </recommendedName>
</protein>
<dbReference type="GO" id="GO:0005634">
    <property type="term" value="C:nucleus"/>
    <property type="evidence" value="ECO:0007669"/>
    <property type="project" value="UniProtKB-SubCell"/>
</dbReference>
<keyword evidence="6 11" id="KW-0067">ATP-binding</keyword>
<dbReference type="NCBIfam" id="TIGR00614">
    <property type="entry name" value="recQ_fam"/>
    <property type="match status" value="1"/>
</dbReference>
<proteinExistence type="inferred from homology"/>
<dbReference type="InterPro" id="IPR014001">
    <property type="entry name" value="Helicase_ATP-bd"/>
</dbReference>
<dbReference type="PANTHER" id="PTHR13710">
    <property type="entry name" value="DNA HELICASE RECQ FAMILY MEMBER"/>
    <property type="match status" value="1"/>
</dbReference>
<comment type="subcellular location">
    <subcellularLocation>
        <location evidence="1 11">Nucleus</location>
    </subcellularLocation>
</comment>
<dbReference type="PROSITE" id="PS51194">
    <property type="entry name" value="HELICASE_CTER"/>
    <property type="match status" value="1"/>
</dbReference>
<dbReference type="InterPro" id="IPR002464">
    <property type="entry name" value="DNA/RNA_helicase_DEAH_CS"/>
</dbReference>
<accession>A0A2P5BHM7</accession>
<keyword evidence="7" id="KW-0238">DNA-binding</keyword>
<keyword evidence="8" id="KW-0413">Isomerase</keyword>
<evidence type="ECO:0000256" key="10">
    <source>
        <dbReference type="ARBA" id="ARBA00034617"/>
    </source>
</evidence>
<dbReference type="PANTHER" id="PTHR13710:SF153">
    <property type="entry name" value="RECQ-LIKE DNA HELICASE BLM"/>
    <property type="match status" value="1"/>
</dbReference>
<dbReference type="CDD" id="cd18794">
    <property type="entry name" value="SF2_C_RecQ"/>
    <property type="match status" value="1"/>
</dbReference>
<dbReference type="GO" id="GO:0003677">
    <property type="term" value="F:DNA binding"/>
    <property type="evidence" value="ECO:0007669"/>
    <property type="project" value="UniProtKB-KW"/>
</dbReference>
<dbReference type="GO" id="GO:0016887">
    <property type="term" value="F:ATP hydrolysis activity"/>
    <property type="evidence" value="ECO:0007669"/>
    <property type="project" value="RHEA"/>
</dbReference>
<dbReference type="Pfam" id="PF16124">
    <property type="entry name" value="RecQ_Zn_bind"/>
    <property type="match status" value="1"/>
</dbReference>
<dbReference type="Pfam" id="PF00270">
    <property type="entry name" value="DEAD"/>
    <property type="match status" value="1"/>
</dbReference>
<evidence type="ECO:0000256" key="3">
    <source>
        <dbReference type="ARBA" id="ARBA00022741"/>
    </source>
</evidence>
<evidence type="ECO:0000256" key="2">
    <source>
        <dbReference type="ARBA" id="ARBA00005446"/>
    </source>
</evidence>
<dbReference type="STRING" id="3476.A0A2P5BHM7"/>
<evidence type="ECO:0000256" key="6">
    <source>
        <dbReference type="ARBA" id="ARBA00022840"/>
    </source>
</evidence>
<comment type="caution">
    <text evidence="14">The sequence shown here is derived from an EMBL/GenBank/DDBJ whole genome shotgun (WGS) entry which is preliminary data.</text>
</comment>
<dbReference type="GO" id="GO:0005694">
    <property type="term" value="C:chromosome"/>
    <property type="evidence" value="ECO:0007669"/>
    <property type="project" value="TreeGrafter"/>
</dbReference>
<evidence type="ECO:0000256" key="8">
    <source>
        <dbReference type="ARBA" id="ARBA00023235"/>
    </source>
</evidence>
<evidence type="ECO:0000313" key="14">
    <source>
        <dbReference type="EMBL" id="PON48253.1"/>
    </source>
</evidence>
<dbReference type="GO" id="GO:0005524">
    <property type="term" value="F:ATP binding"/>
    <property type="evidence" value="ECO:0007669"/>
    <property type="project" value="UniProtKB-KW"/>
</dbReference>
<feature type="domain" description="Helicase ATP-binding" evidence="12">
    <location>
        <begin position="233"/>
        <end position="432"/>
    </location>
</feature>